<dbReference type="RefSeq" id="WP_167176604.1">
    <property type="nucleotide sequence ID" value="NZ_BAAAEJ010000007.1"/>
</dbReference>
<proteinExistence type="predicted"/>
<dbReference type="InterPro" id="IPR007922">
    <property type="entry name" value="DciA-like"/>
</dbReference>
<sequence>MSRRPLPTEEEARRILAQRRTKPPMRPPPRASHKLQKFIKSLDDQFGRSANSLEGRWTEIVGERLARVTRPVKIIKARGNSPGILELRVVTSGALYVQHQQQEIIEQVNLFLGAEAVGKIRIQQGPIKPLATASQPRPRSRSLPALPPLPPAEEAELEASVAHLPEPLRKALTKLGKVAYARSRDEADDPYR</sequence>
<accession>A0ABN0YBQ4</accession>
<evidence type="ECO:0000256" key="1">
    <source>
        <dbReference type="SAM" id="MobiDB-lite"/>
    </source>
</evidence>
<dbReference type="Pfam" id="PF05258">
    <property type="entry name" value="DciA"/>
    <property type="match status" value="1"/>
</dbReference>
<protein>
    <submittedName>
        <fullName evidence="2">DUF721 domain-containing protein</fullName>
    </submittedName>
</protein>
<feature type="compositionally biased region" description="Basic and acidic residues" evidence="1">
    <location>
        <begin position="1"/>
        <end position="14"/>
    </location>
</feature>
<name>A0ABN0YBQ4_9CAUL</name>
<organism evidence="2 3">
    <name type="scientific">Brevundimonas terrae</name>
    <dbReference type="NCBI Taxonomy" id="363631"/>
    <lineage>
        <taxon>Bacteria</taxon>
        <taxon>Pseudomonadati</taxon>
        <taxon>Pseudomonadota</taxon>
        <taxon>Alphaproteobacteria</taxon>
        <taxon>Caulobacterales</taxon>
        <taxon>Caulobacteraceae</taxon>
        <taxon>Brevundimonas</taxon>
    </lineage>
</organism>
<keyword evidence="3" id="KW-1185">Reference proteome</keyword>
<dbReference type="Proteomes" id="UP001500791">
    <property type="component" value="Unassembled WGS sequence"/>
</dbReference>
<feature type="region of interest" description="Disordered" evidence="1">
    <location>
        <begin position="1"/>
        <end position="33"/>
    </location>
</feature>
<dbReference type="PIRSF" id="PIRSF032064">
    <property type="entry name" value="UCP032064"/>
    <property type="match status" value="1"/>
</dbReference>
<evidence type="ECO:0000313" key="2">
    <source>
        <dbReference type="EMBL" id="GAA0390276.1"/>
    </source>
</evidence>
<evidence type="ECO:0000313" key="3">
    <source>
        <dbReference type="Proteomes" id="UP001500791"/>
    </source>
</evidence>
<feature type="region of interest" description="Disordered" evidence="1">
    <location>
        <begin position="128"/>
        <end position="160"/>
    </location>
</feature>
<dbReference type="InterPro" id="IPR010593">
    <property type="entry name" value="DUF1159"/>
</dbReference>
<reference evidence="2 3" key="1">
    <citation type="journal article" date="2019" name="Int. J. Syst. Evol. Microbiol.">
        <title>The Global Catalogue of Microorganisms (GCM) 10K type strain sequencing project: providing services to taxonomists for standard genome sequencing and annotation.</title>
        <authorList>
            <consortium name="The Broad Institute Genomics Platform"/>
            <consortium name="The Broad Institute Genome Sequencing Center for Infectious Disease"/>
            <person name="Wu L."/>
            <person name="Ma J."/>
        </authorList>
    </citation>
    <scope>NUCLEOTIDE SEQUENCE [LARGE SCALE GENOMIC DNA]</scope>
    <source>
        <strain evidence="2 3">JCM 13476</strain>
    </source>
</reference>
<gene>
    <name evidence="2" type="ORF">GCM10009093_16110</name>
</gene>
<comment type="caution">
    <text evidence="2">The sequence shown here is derived from an EMBL/GenBank/DDBJ whole genome shotgun (WGS) entry which is preliminary data.</text>
</comment>
<dbReference type="EMBL" id="BAAAEJ010000007">
    <property type="protein sequence ID" value="GAA0390276.1"/>
    <property type="molecule type" value="Genomic_DNA"/>
</dbReference>